<sequence>MRHLAQTITQQIILPYLQINVDPNIAPHRIPYFEFDTKEYEDLSVFADAIPKLTGIGVQISESWVWDKLGIPEPQEG</sequence>
<dbReference type="Pfam" id="PF06074">
    <property type="entry name" value="Portal_Mu"/>
    <property type="match status" value="1"/>
</dbReference>
<reference evidence="1" key="1">
    <citation type="submission" date="2018-08" db="EMBL/GenBank/DDBJ databases">
        <title>Antagonistic pleiotropy in the bifunctional surface protein FadL/P1 during adaptation of Haemophilus influenzae to chronic lung infection associated with COPD.</title>
        <authorList>
            <person name="Moleres J."/>
            <person name="Ehrlich R."/>
        </authorList>
    </citation>
    <scope>NUCLEOTIDE SEQUENCE [LARGE SCALE GENOMIC DNA]</scope>
    <source>
        <strain evidence="1">P668-6062</strain>
    </source>
</reference>
<comment type="caution">
    <text evidence="1">The sequence shown here is derived from an EMBL/GenBank/DDBJ whole genome shotgun (WGS) entry which is preliminary data.</text>
</comment>
<dbReference type="InterPro" id="IPR009279">
    <property type="entry name" value="Portal_Mu"/>
</dbReference>
<protein>
    <submittedName>
        <fullName evidence="1">DUF935 family protein</fullName>
    </submittedName>
</protein>
<evidence type="ECO:0000313" key="1">
    <source>
        <dbReference type="EMBL" id="RFN62825.1"/>
    </source>
</evidence>
<dbReference type="AlphaFoldDB" id="A0A346JWN2"/>
<accession>A0A346JWN2</accession>
<name>A0A346JWN2_HAEIF</name>
<proteinExistence type="predicted"/>
<dbReference type="EMBL" id="QVJI01000011">
    <property type="protein sequence ID" value="RFN62825.1"/>
    <property type="molecule type" value="Genomic_DNA"/>
</dbReference>
<organism evidence="1">
    <name type="scientific">Haemophilus influenzae</name>
    <dbReference type="NCBI Taxonomy" id="727"/>
    <lineage>
        <taxon>Bacteria</taxon>
        <taxon>Pseudomonadati</taxon>
        <taxon>Pseudomonadota</taxon>
        <taxon>Gammaproteobacteria</taxon>
        <taxon>Pasteurellales</taxon>
        <taxon>Pasteurellaceae</taxon>
        <taxon>Haemophilus</taxon>
    </lineage>
</organism>
<gene>
    <name evidence="1" type="ORF">CH627_08035</name>
</gene>